<dbReference type="KEGG" id="cmet:K6K41_16950"/>
<evidence type="ECO:0000313" key="6">
    <source>
        <dbReference type="Proteomes" id="UP000825701"/>
    </source>
</evidence>
<dbReference type="InterPro" id="IPR011659">
    <property type="entry name" value="WD40"/>
</dbReference>
<dbReference type="InterPro" id="IPR001434">
    <property type="entry name" value="OmcB-like_DUF11"/>
</dbReference>
<dbReference type="EMBL" id="CP081869">
    <property type="protein sequence ID" value="QZN98688.1"/>
    <property type="molecule type" value="Genomic_DNA"/>
</dbReference>
<dbReference type="RefSeq" id="WP_261401632.1">
    <property type="nucleotide sequence ID" value="NZ_CP081869.1"/>
</dbReference>
<accession>A0A9E6R8C3</accession>
<dbReference type="SUPFAM" id="SSF82171">
    <property type="entry name" value="DPP6 N-terminal domain-like"/>
    <property type="match status" value="1"/>
</dbReference>
<evidence type="ECO:0000256" key="3">
    <source>
        <dbReference type="SAM" id="SignalP"/>
    </source>
</evidence>
<evidence type="ECO:0000259" key="4">
    <source>
        <dbReference type="Pfam" id="PF01345"/>
    </source>
</evidence>
<comment type="similarity">
    <text evidence="1">Belongs to the TolB family.</text>
</comment>
<evidence type="ECO:0000256" key="1">
    <source>
        <dbReference type="ARBA" id="ARBA00009820"/>
    </source>
</evidence>
<sequence length="549" mass="57859">MTIGRSLAAVALAALACGPALAAETTRISVSSGGGQADGDSQKSSISFDGRYVAFSSRATNLVSGDGNGAFDVFVHDNDTDETARVSRGRGGAEANGASYRPAISGDGRFVAFTSTASNLVEGDTNGKADVFVFDRRTETTERVSVADGGGEGDGPSDFAAISADGRRVAFQTDATNLFPEDENKLSDILMRDRAAGTTTLISKSSNGVPNEGQNMTPAISADGRYVVFWGDSQGDFRVYAVLRHDTVTGRTECVEVMGPRRCMESLPQFSPTAVSADGRFVAVQRFIDGDTGTDETYVSGVVAVDMKTGEERIVSRPASGDLANYDSYRPTISADGRYVAFTSGASNLVPGDTNKKWDVFVTDRLSGAVTRVNVGGKSRQASLYSDLASITADGRIVTFSSQAPQLVDGDTNGAFDVFMRDLDAEPGKKADMRVEARSAPRKVRRGERTTFSFVATNFGPDAATAASFSLRVENGRLKSASSKLGDCRTLGGFVSCDLGKLAPRKSVLIKAEVVAEDQPLRQSARVQAGPVDPEKADNSLTVTSKVAN</sequence>
<keyword evidence="6" id="KW-1185">Reference proteome</keyword>
<dbReference type="AlphaFoldDB" id="A0A9E6R8C3"/>
<dbReference type="Proteomes" id="UP000825701">
    <property type="component" value="Chromosome"/>
</dbReference>
<proteinExistence type="inferred from homology"/>
<feature type="domain" description="DUF11" evidence="4">
    <location>
        <begin position="432"/>
        <end position="544"/>
    </location>
</feature>
<evidence type="ECO:0000313" key="5">
    <source>
        <dbReference type="EMBL" id="QZN98688.1"/>
    </source>
</evidence>
<name>A0A9E6R8C3_9HYPH</name>
<dbReference type="PROSITE" id="PS51257">
    <property type="entry name" value="PROKAR_LIPOPROTEIN"/>
    <property type="match status" value="1"/>
</dbReference>
<organism evidence="5 6">
    <name type="scientific">Chenggangzhangella methanolivorans</name>
    <dbReference type="NCBI Taxonomy" id="1437009"/>
    <lineage>
        <taxon>Bacteria</taxon>
        <taxon>Pseudomonadati</taxon>
        <taxon>Pseudomonadota</taxon>
        <taxon>Alphaproteobacteria</taxon>
        <taxon>Hyphomicrobiales</taxon>
        <taxon>Methylopilaceae</taxon>
        <taxon>Chenggangzhangella</taxon>
    </lineage>
</organism>
<feature type="compositionally biased region" description="Polar residues" evidence="2">
    <location>
        <begin position="539"/>
        <end position="549"/>
    </location>
</feature>
<dbReference type="Gene3D" id="2.120.10.60">
    <property type="entry name" value="Tricorn protease N-terminal domain"/>
    <property type="match status" value="1"/>
</dbReference>
<feature type="chain" id="PRO_5038563043" evidence="3">
    <location>
        <begin position="23"/>
        <end position="549"/>
    </location>
</feature>
<dbReference type="PANTHER" id="PTHR36842">
    <property type="entry name" value="PROTEIN TOLB HOMOLOG"/>
    <property type="match status" value="1"/>
</dbReference>
<dbReference type="InterPro" id="IPR011042">
    <property type="entry name" value="6-blade_b-propeller_TolB-like"/>
</dbReference>
<dbReference type="Pfam" id="PF01345">
    <property type="entry name" value="DUF11"/>
    <property type="match status" value="1"/>
</dbReference>
<dbReference type="Gene3D" id="2.120.10.30">
    <property type="entry name" value="TolB, C-terminal domain"/>
    <property type="match status" value="2"/>
</dbReference>
<reference evidence="5" key="1">
    <citation type="submission" date="2021-08" db="EMBL/GenBank/DDBJ databases">
        <authorList>
            <person name="Zhang H."/>
            <person name="Xu M."/>
            <person name="Yu Z."/>
            <person name="Yang L."/>
            <person name="Cai Y."/>
        </authorList>
    </citation>
    <scope>NUCLEOTIDE SEQUENCE</scope>
    <source>
        <strain evidence="5">CHL1</strain>
    </source>
</reference>
<dbReference type="Pfam" id="PF07676">
    <property type="entry name" value="PD40"/>
    <property type="match status" value="3"/>
</dbReference>
<feature type="region of interest" description="Disordered" evidence="2">
    <location>
        <begin position="520"/>
        <end position="549"/>
    </location>
</feature>
<gene>
    <name evidence="5" type="ORF">K6K41_16950</name>
</gene>
<evidence type="ECO:0000256" key="2">
    <source>
        <dbReference type="SAM" id="MobiDB-lite"/>
    </source>
</evidence>
<keyword evidence="3" id="KW-0732">Signal</keyword>
<protein>
    <submittedName>
        <fullName evidence="5">DUF11 domain-containing protein</fullName>
    </submittedName>
</protein>
<feature type="signal peptide" evidence="3">
    <location>
        <begin position="1"/>
        <end position="22"/>
    </location>
</feature>
<dbReference type="PANTHER" id="PTHR36842:SF2">
    <property type="entry name" value="SLR0505 PROTEIN"/>
    <property type="match status" value="1"/>
</dbReference>